<dbReference type="SUPFAM" id="SSF88946">
    <property type="entry name" value="Sigma2 domain of RNA polymerase sigma factors"/>
    <property type="match status" value="1"/>
</dbReference>
<evidence type="ECO:0000256" key="5">
    <source>
        <dbReference type="ARBA" id="ARBA00023163"/>
    </source>
</evidence>
<proteinExistence type="inferred from homology"/>
<evidence type="ECO:0000256" key="2">
    <source>
        <dbReference type="ARBA" id="ARBA00023015"/>
    </source>
</evidence>
<accession>A0A1J7BV02</accession>
<evidence type="ECO:0000313" key="10">
    <source>
        <dbReference type="Proteomes" id="UP000243342"/>
    </source>
</evidence>
<dbReference type="InterPro" id="IPR014325">
    <property type="entry name" value="RNA_pol_sigma-E_actinobac"/>
</dbReference>
<keyword evidence="5" id="KW-0804">Transcription</keyword>
<evidence type="ECO:0000256" key="6">
    <source>
        <dbReference type="SAM" id="MobiDB-lite"/>
    </source>
</evidence>
<dbReference type="Gene3D" id="1.10.1740.10">
    <property type="match status" value="1"/>
</dbReference>
<dbReference type="NCBIfam" id="TIGR02983">
    <property type="entry name" value="SigE-fam_strep"/>
    <property type="match status" value="1"/>
</dbReference>
<evidence type="ECO:0000256" key="3">
    <source>
        <dbReference type="ARBA" id="ARBA00023082"/>
    </source>
</evidence>
<dbReference type="GO" id="GO:0003677">
    <property type="term" value="F:DNA binding"/>
    <property type="evidence" value="ECO:0007669"/>
    <property type="project" value="UniProtKB-KW"/>
</dbReference>
<dbReference type="AlphaFoldDB" id="A0A1J7BV02"/>
<feature type="domain" description="RNA polymerase sigma-70 region 2" evidence="7">
    <location>
        <begin position="41"/>
        <end position="106"/>
    </location>
</feature>
<keyword evidence="2" id="KW-0805">Transcription regulation</keyword>
<dbReference type="InterPro" id="IPR013324">
    <property type="entry name" value="RNA_pol_sigma_r3/r4-like"/>
</dbReference>
<dbReference type="Gene3D" id="1.10.10.10">
    <property type="entry name" value="Winged helix-like DNA-binding domain superfamily/Winged helix DNA-binding domain"/>
    <property type="match status" value="1"/>
</dbReference>
<keyword evidence="10" id="KW-1185">Reference proteome</keyword>
<reference evidence="9 10" key="1">
    <citation type="submission" date="2016-10" db="EMBL/GenBank/DDBJ databases">
        <title>Genome sequence of Streptomyces gilvigriseus MUSC 26.</title>
        <authorList>
            <person name="Lee L.-H."/>
            <person name="Ser H.-L."/>
        </authorList>
    </citation>
    <scope>NUCLEOTIDE SEQUENCE [LARGE SCALE GENOMIC DNA]</scope>
    <source>
        <strain evidence="9 10">MUSC 26</strain>
    </source>
</reference>
<feature type="region of interest" description="Disordered" evidence="6">
    <location>
        <begin position="203"/>
        <end position="272"/>
    </location>
</feature>
<evidence type="ECO:0000259" key="8">
    <source>
        <dbReference type="Pfam" id="PF08281"/>
    </source>
</evidence>
<dbReference type="Pfam" id="PF08281">
    <property type="entry name" value="Sigma70_r4_2"/>
    <property type="match status" value="1"/>
</dbReference>
<gene>
    <name evidence="9" type="ORF">BIV57_11685</name>
</gene>
<dbReference type="PANTHER" id="PTHR43133">
    <property type="entry name" value="RNA POLYMERASE ECF-TYPE SIGMA FACTO"/>
    <property type="match status" value="1"/>
</dbReference>
<dbReference type="InterPro" id="IPR013249">
    <property type="entry name" value="RNA_pol_sigma70_r4_t2"/>
</dbReference>
<sequence length="272" mass="30845">MDATTTAVLERPGYFPTGGPDHADGGGDLSDREEPRFEDWVRERQDILLRSARRMTDNHADAQDLLQTALARTFPMWDGITDKRHADAYVRRVLVNTRTSLWRSRRLQEYAVATDELPERPIEDGTEHHAQRDLLQRAMERLSARQRHVVELRYYQDLSTPQTASALGVSTGTVKSTLHRALTLLREEIQRLGGDLSYGTAPGNLRAGIGNESGVQQNGSQEHHRQDTEHHQDERDHHPYDERNHDHRSAPVLNLATLPGQTHRAPVSERAA</sequence>
<dbReference type="InterPro" id="IPR007627">
    <property type="entry name" value="RNA_pol_sigma70_r2"/>
</dbReference>
<dbReference type="Pfam" id="PF04542">
    <property type="entry name" value="Sigma70_r2"/>
    <property type="match status" value="1"/>
</dbReference>
<protein>
    <recommendedName>
        <fullName evidence="11">SigE family RNA polymerase sigma factor</fullName>
    </recommendedName>
</protein>
<feature type="compositionally biased region" description="Basic and acidic residues" evidence="6">
    <location>
        <begin position="21"/>
        <end position="35"/>
    </location>
</feature>
<name>A0A1J7BV02_9ACTN</name>
<dbReference type="OrthoDB" id="3686693at2"/>
<dbReference type="GO" id="GO:0006352">
    <property type="term" value="P:DNA-templated transcription initiation"/>
    <property type="evidence" value="ECO:0007669"/>
    <property type="project" value="InterPro"/>
</dbReference>
<dbReference type="CDD" id="cd06171">
    <property type="entry name" value="Sigma70_r4"/>
    <property type="match status" value="1"/>
</dbReference>
<dbReference type="EMBL" id="MLCF01000057">
    <property type="protein sequence ID" value="OIV37305.1"/>
    <property type="molecule type" value="Genomic_DNA"/>
</dbReference>
<feature type="compositionally biased region" description="Basic and acidic residues" evidence="6">
    <location>
        <begin position="221"/>
        <end position="249"/>
    </location>
</feature>
<comment type="similarity">
    <text evidence="1">Belongs to the sigma-70 factor family. ECF subfamily.</text>
</comment>
<keyword evidence="3" id="KW-0731">Sigma factor</keyword>
<dbReference type="InterPro" id="IPR013325">
    <property type="entry name" value="RNA_pol_sigma_r2"/>
</dbReference>
<evidence type="ECO:0000313" key="9">
    <source>
        <dbReference type="EMBL" id="OIV37305.1"/>
    </source>
</evidence>
<dbReference type="Proteomes" id="UP000243342">
    <property type="component" value="Unassembled WGS sequence"/>
</dbReference>
<keyword evidence="4" id="KW-0238">DNA-binding</keyword>
<feature type="region of interest" description="Disordered" evidence="6">
    <location>
        <begin position="1"/>
        <end position="35"/>
    </location>
</feature>
<dbReference type="NCBIfam" id="TIGR02937">
    <property type="entry name" value="sigma70-ECF"/>
    <property type="match status" value="1"/>
</dbReference>
<evidence type="ECO:0008006" key="11">
    <source>
        <dbReference type="Google" id="ProtNLM"/>
    </source>
</evidence>
<evidence type="ECO:0000259" key="7">
    <source>
        <dbReference type="Pfam" id="PF04542"/>
    </source>
</evidence>
<dbReference type="InterPro" id="IPR039425">
    <property type="entry name" value="RNA_pol_sigma-70-like"/>
</dbReference>
<dbReference type="STRING" id="1428644.BIV57_11685"/>
<comment type="caution">
    <text evidence="9">The sequence shown here is derived from an EMBL/GenBank/DDBJ whole genome shotgun (WGS) entry which is preliminary data.</text>
</comment>
<dbReference type="InterPro" id="IPR014284">
    <property type="entry name" value="RNA_pol_sigma-70_dom"/>
</dbReference>
<evidence type="ECO:0000256" key="1">
    <source>
        <dbReference type="ARBA" id="ARBA00010641"/>
    </source>
</evidence>
<dbReference type="GO" id="GO:0016987">
    <property type="term" value="F:sigma factor activity"/>
    <property type="evidence" value="ECO:0007669"/>
    <property type="project" value="UniProtKB-KW"/>
</dbReference>
<dbReference type="SUPFAM" id="SSF88659">
    <property type="entry name" value="Sigma3 and sigma4 domains of RNA polymerase sigma factors"/>
    <property type="match status" value="1"/>
</dbReference>
<feature type="domain" description="RNA polymerase sigma factor 70 region 4 type 2" evidence="8">
    <location>
        <begin position="133"/>
        <end position="184"/>
    </location>
</feature>
<dbReference type="InterPro" id="IPR036388">
    <property type="entry name" value="WH-like_DNA-bd_sf"/>
</dbReference>
<evidence type="ECO:0000256" key="4">
    <source>
        <dbReference type="ARBA" id="ARBA00023125"/>
    </source>
</evidence>
<dbReference type="PANTHER" id="PTHR43133:SF50">
    <property type="entry name" value="ECF RNA POLYMERASE SIGMA FACTOR SIGM"/>
    <property type="match status" value="1"/>
</dbReference>
<organism evidence="9 10">
    <name type="scientific">Mangrovactinospora gilvigrisea</name>
    <dbReference type="NCBI Taxonomy" id="1428644"/>
    <lineage>
        <taxon>Bacteria</taxon>
        <taxon>Bacillati</taxon>
        <taxon>Actinomycetota</taxon>
        <taxon>Actinomycetes</taxon>
        <taxon>Kitasatosporales</taxon>
        <taxon>Streptomycetaceae</taxon>
        <taxon>Mangrovactinospora</taxon>
    </lineage>
</organism>